<dbReference type="Pfam" id="PF04612">
    <property type="entry name" value="T2SSM"/>
    <property type="match status" value="1"/>
</dbReference>
<accession>A0A3P3ELX4</accession>
<proteinExistence type="predicted"/>
<organism evidence="2 3">
    <name type="scientific">Variovorax beijingensis</name>
    <dbReference type="NCBI Taxonomy" id="2496117"/>
    <lineage>
        <taxon>Bacteria</taxon>
        <taxon>Pseudomonadati</taxon>
        <taxon>Pseudomonadota</taxon>
        <taxon>Betaproteobacteria</taxon>
        <taxon>Burkholderiales</taxon>
        <taxon>Comamonadaceae</taxon>
        <taxon>Variovorax</taxon>
    </lineage>
</organism>
<name>A0A3P3ELX4_9BURK</name>
<evidence type="ECO:0008006" key="4">
    <source>
        <dbReference type="Google" id="ProtNLM"/>
    </source>
</evidence>
<dbReference type="Proteomes" id="UP000271590">
    <property type="component" value="Unassembled WGS sequence"/>
</dbReference>
<dbReference type="InterPro" id="IPR007690">
    <property type="entry name" value="T2SS_GspM"/>
</dbReference>
<protein>
    <recommendedName>
        <fullName evidence="4">Type II secretion system protein M</fullName>
    </recommendedName>
</protein>
<evidence type="ECO:0000256" key="1">
    <source>
        <dbReference type="SAM" id="Phobius"/>
    </source>
</evidence>
<comment type="caution">
    <text evidence="2">The sequence shown here is derived from an EMBL/GenBank/DDBJ whole genome shotgun (WGS) entry which is preliminary data.</text>
</comment>
<dbReference type="EMBL" id="RQXU01000009">
    <property type="protein sequence ID" value="RRH87267.1"/>
    <property type="molecule type" value="Genomic_DNA"/>
</dbReference>
<sequence>MGRAAGPGPRAGPGCRERCGRAERADGGQQFGCRRCGTRPAAERPAVIRDRLRALILRLNPARQFAREGAARWRTMPARDRTAVGIAVLVTTLAFLWLVLTRPALDTVARWQRDLPKLQAQSAELDQLLAGVPVARLAPGAAEPLQAGLDRAGLRGLYGLQDAVADAPPAAGKASPAKAWRIEFAEPVPAGQVFSWLMAVSARGDVEIVRAALDRVDGAEDPATGSQGLVRGVVDVQSRQLNKDGQ</sequence>
<keyword evidence="1" id="KW-1133">Transmembrane helix</keyword>
<evidence type="ECO:0000313" key="3">
    <source>
        <dbReference type="Proteomes" id="UP000271590"/>
    </source>
</evidence>
<keyword evidence="1" id="KW-0472">Membrane</keyword>
<dbReference type="AlphaFoldDB" id="A0A3P3ELX4"/>
<gene>
    <name evidence="2" type="ORF">EH244_17350</name>
</gene>
<reference evidence="2 3" key="1">
    <citation type="submission" date="2018-11" db="EMBL/GenBank/DDBJ databases">
        <title>The genome of Variovorax sp T529.</title>
        <authorList>
            <person name="Gao J."/>
        </authorList>
    </citation>
    <scope>NUCLEOTIDE SEQUENCE [LARGE SCALE GENOMIC DNA]</scope>
    <source>
        <strain evidence="2 3">T529</strain>
    </source>
</reference>
<dbReference type="GO" id="GO:0015627">
    <property type="term" value="C:type II protein secretion system complex"/>
    <property type="evidence" value="ECO:0007669"/>
    <property type="project" value="InterPro"/>
</dbReference>
<dbReference type="GO" id="GO:0015628">
    <property type="term" value="P:protein secretion by the type II secretion system"/>
    <property type="evidence" value="ECO:0007669"/>
    <property type="project" value="InterPro"/>
</dbReference>
<keyword evidence="1" id="KW-0812">Transmembrane</keyword>
<feature type="transmembrane region" description="Helical" evidence="1">
    <location>
        <begin position="82"/>
        <end position="100"/>
    </location>
</feature>
<evidence type="ECO:0000313" key="2">
    <source>
        <dbReference type="EMBL" id="RRH87267.1"/>
    </source>
</evidence>